<organism evidence="1 2">
    <name type="scientific">Aspergillus japonicus CBS 114.51</name>
    <dbReference type="NCBI Taxonomy" id="1448312"/>
    <lineage>
        <taxon>Eukaryota</taxon>
        <taxon>Fungi</taxon>
        <taxon>Dikarya</taxon>
        <taxon>Ascomycota</taxon>
        <taxon>Pezizomycotina</taxon>
        <taxon>Eurotiomycetes</taxon>
        <taxon>Eurotiomycetidae</taxon>
        <taxon>Eurotiales</taxon>
        <taxon>Aspergillaceae</taxon>
        <taxon>Aspergillus</taxon>
        <taxon>Aspergillus subgen. Circumdati</taxon>
    </lineage>
</organism>
<dbReference type="EMBL" id="KZ824813">
    <property type="protein sequence ID" value="RAH79555.1"/>
    <property type="molecule type" value="Genomic_DNA"/>
</dbReference>
<accession>A0A8T8WUQ2</accession>
<proteinExistence type="predicted"/>
<dbReference type="RefSeq" id="XP_025525449.1">
    <property type="nucleotide sequence ID" value="XM_025666300.1"/>
</dbReference>
<dbReference type="AlphaFoldDB" id="A0A8T8WUQ2"/>
<dbReference type="GeneID" id="37169992"/>
<evidence type="ECO:0000313" key="1">
    <source>
        <dbReference type="EMBL" id="RAH79555.1"/>
    </source>
</evidence>
<dbReference type="Proteomes" id="UP000249497">
    <property type="component" value="Unassembled WGS sequence"/>
</dbReference>
<name>A0A8T8WUQ2_ASPJA</name>
<reference evidence="1 2" key="1">
    <citation type="submission" date="2018-02" db="EMBL/GenBank/DDBJ databases">
        <title>The genomes of Aspergillus section Nigri reveals drivers in fungal speciation.</title>
        <authorList>
            <consortium name="DOE Joint Genome Institute"/>
            <person name="Vesth T.C."/>
            <person name="Nybo J."/>
            <person name="Theobald S."/>
            <person name="Brandl J."/>
            <person name="Frisvad J.C."/>
            <person name="Nielsen K.F."/>
            <person name="Lyhne E.K."/>
            <person name="Kogle M.E."/>
            <person name="Kuo A."/>
            <person name="Riley R."/>
            <person name="Clum A."/>
            <person name="Nolan M."/>
            <person name="Lipzen A."/>
            <person name="Salamov A."/>
            <person name="Henrissat B."/>
            <person name="Wiebenga A."/>
            <person name="De vries R.P."/>
            <person name="Grigoriev I.V."/>
            <person name="Mortensen U.H."/>
            <person name="Andersen M.R."/>
            <person name="Baker S.E."/>
        </authorList>
    </citation>
    <scope>NUCLEOTIDE SEQUENCE [LARGE SCALE GENOMIC DNA]</scope>
    <source>
        <strain evidence="1 2">CBS 114.51</strain>
    </source>
</reference>
<protein>
    <submittedName>
        <fullName evidence="1">Uncharacterized protein</fullName>
    </submittedName>
</protein>
<sequence length="172" mass="19923">MKQQPRTQSMVPVRFSMYTIGWSFKRALTLALWTRRGRAIARIRKESLQPFQCLALLFSSLLFSKHHLSSGSRAVHVSARSTFIAIRKSPIVCTLYNSLHTRHGKRNPRKPEYIPIFAQHRQKRTARHRFKERSWVIEQQTGAPARFSTATAVSNSIHVLRDNNQQQKVSKS</sequence>
<keyword evidence="2" id="KW-1185">Reference proteome</keyword>
<evidence type="ECO:0000313" key="2">
    <source>
        <dbReference type="Proteomes" id="UP000249497"/>
    </source>
</evidence>
<gene>
    <name evidence="1" type="ORF">BO86DRAFT_150098</name>
</gene>